<keyword evidence="4" id="KW-0539">Nucleus</keyword>
<dbReference type="GO" id="GO:0005634">
    <property type="term" value="C:nucleus"/>
    <property type="evidence" value="ECO:0007669"/>
    <property type="project" value="UniProtKB-SubCell"/>
</dbReference>
<evidence type="ECO:0000256" key="6">
    <source>
        <dbReference type="SAM" id="MobiDB-lite"/>
    </source>
</evidence>
<feature type="region of interest" description="Disordered" evidence="6">
    <location>
        <begin position="385"/>
        <end position="426"/>
    </location>
</feature>
<dbReference type="PANTHER" id="PTHR48225:SF7">
    <property type="entry name" value="MEIOSIS-SPECIFIC PROTEIN HOP1"/>
    <property type="match status" value="1"/>
</dbReference>
<gene>
    <name evidence="8" type="ORF">QR680_007523</name>
</gene>
<keyword evidence="9" id="KW-1185">Reference proteome</keyword>
<evidence type="ECO:0000256" key="4">
    <source>
        <dbReference type="ARBA" id="ARBA00023242"/>
    </source>
</evidence>
<dbReference type="AlphaFoldDB" id="A0AA39M6J3"/>
<feature type="compositionally biased region" description="Basic and acidic residues" evidence="6">
    <location>
        <begin position="630"/>
        <end position="657"/>
    </location>
</feature>
<evidence type="ECO:0000256" key="3">
    <source>
        <dbReference type="ARBA" id="ARBA00022454"/>
    </source>
</evidence>
<evidence type="ECO:0000256" key="1">
    <source>
        <dbReference type="ARBA" id="ARBA00004123"/>
    </source>
</evidence>
<organism evidence="8 9">
    <name type="scientific">Steinernema hermaphroditum</name>
    <dbReference type="NCBI Taxonomy" id="289476"/>
    <lineage>
        <taxon>Eukaryota</taxon>
        <taxon>Metazoa</taxon>
        <taxon>Ecdysozoa</taxon>
        <taxon>Nematoda</taxon>
        <taxon>Chromadorea</taxon>
        <taxon>Rhabditida</taxon>
        <taxon>Tylenchina</taxon>
        <taxon>Panagrolaimomorpha</taxon>
        <taxon>Strongyloidoidea</taxon>
        <taxon>Steinernematidae</taxon>
        <taxon>Steinernema</taxon>
    </lineage>
</organism>
<dbReference type="EMBL" id="JAUCMV010000001">
    <property type="protein sequence ID" value="KAK0422360.1"/>
    <property type="molecule type" value="Genomic_DNA"/>
</dbReference>
<feature type="compositionally biased region" description="Basic residues" evidence="6">
    <location>
        <begin position="1"/>
        <end position="11"/>
    </location>
</feature>
<dbReference type="Pfam" id="PF02301">
    <property type="entry name" value="HORMA"/>
    <property type="match status" value="1"/>
</dbReference>
<evidence type="ECO:0000313" key="8">
    <source>
        <dbReference type="EMBL" id="KAK0422360.1"/>
    </source>
</evidence>
<feature type="region of interest" description="Disordered" evidence="6">
    <location>
        <begin position="1"/>
        <end position="35"/>
    </location>
</feature>
<evidence type="ECO:0000259" key="7">
    <source>
        <dbReference type="PROSITE" id="PS50815"/>
    </source>
</evidence>
<evidence type="ECO:0000256" key="2">
    <source>
        <dbReference type="ARBA" id="ARBA00004286"/>
    </source>
</evidence>
<name>A0AA39M6J3_9BILA</name>
<feature type="compositionally biased region" description="Basic and acidic residues" evidence="6">
    <location>
        <begin position="385"/>
        <end position="408"/>
    </location>
</feature>
<dbReference type="GO" id="GO:0051321">
    <property type="term" value="P:meiotic cell cycle"/>
    <property type="evidence" value="ECO:0007669"/>
    <property type="project" value="UniProtKB-KW"/>
</dbReference>
<dbReference type="Proteomes" id="UP001175271">
    <property type="component" value="Unassembled WGS sequence"/>
</dbReference>
<dbReference type="InterPro" id="IPR036570">
    <property type="entry name" value="HORMA_dom_sf"/>
</dbReference>
<dbReference type="InterPro" id="IPR051294">
    <property type="entry name" value="HORMA_MeioticProgression"/>
</dbReference>
<protein>
    <recommendedName>
        <fullName evidence="7">HORMA domain-containing protein</fullName>
    </recommendedName>
</protein>
<feature type="region of interest" description="Disordered" evidence="6">
    <location>
        <begin position="630"/>
        <end position="669"/>
    </location>
</feature>
<dbReference type="SUPFAM" id="SSF56019">
    <property type="entry name" value="The spindle assembly checkpoint protein mad2"/>
    <property type="match status" value="1"/>
</dbReference>
<evidence type="ECO:0000313" key="9">
    <source>
        <dbReference type="Proteomes" id="UP001175271"/>
    </source>
</evidence>
<keyword evidence="5" id="KW-0469">Meiosis</keyword>
<dbReference type="PROSITE" id="PS50815">
    <property type="entry name" value="HORMA"/>
    <property type="match status" value="1"/>
</dbReference>
<proteinExistence type="predicted"/>
<comment type="subcellular location">
    <subcellularLocation>
        <location evidence="2">Chromosome</location>
    </subcellularLocation>
    <subcellularLocation>
        <location evidence="1">Nucleus</location>
    </subcellularLocation>
</comment>
<dbReference type="Gene3D" id="3.30.900.10">
    <property type="entry name" value="HORMA domain"/>
    <property type="match status" value="1"/>
</dbReference>
<comment type="caution">
    <text evidence="8">The sequence shown here is derived from an EMBL/GenBank/DDBJ whole genome shotgun (WGS) entry which is preliminary data.</text>
</comment>
<reference evidence="8" key="1">
    <citation type="submission" date="2023-06" db="EMBL/GenBank/DDBJ databases">
        <title>Genomic analysis of the entomopathogenic nematode Steinernema hermaphroditum.</title>
        <authorList>
            <person name="Schwarz E.M."/>
            <person name="Heppert J.K."/>
            <person name="Baniya A."/>
            <person name="Schwartz H.T."/>
            <person name="Tan C.-H."/>
            <person name="Antoshechkin I."/>
            <person name="Sternberg P.W."/>
            <person name="Goodrich-Blair H."/>
            <person name="Dillman A.R."/>
        </authorList>
    </citation>
    <scope>NUCLEOTIDE SEQUENCE</scope>
    <source>
        <strain evidence="8">PS9179</strain>
        <tissue evidence="8">Whole animal</tissue>
    </source>
</reference>
<dbReference type="InterPro" id="IPR003511">
    <property type="entry name" value="HORMA_dom"/>
</dbReference>
<accession>A0AA39M6J3</accession>
<dbReference type="PANTHER" id="PTHR48225">
    <property type="entry name" value="HORMA DOMAIN-CONTAINING PROTEIN 1"/>
    <property type="match status" value="1"/>
</dbReference>
<dbReference type="GO" id="GO:0005694">
    <property type="term" value="C:chromosome"/>
    <property type="evidence" value="ECO:0007669"/>
    <property type="project" value="UniProtKB-SubCell"/>
</dbReference>
<evidence type="ECO:0000256" key="5">
    <source>
        <dbReference type="ARBA" id="ARBA00023254"/>
    </source>
</evidence>
<keyword evidence="3" id="KW-0158">Chromosome</keyword>
<sequence>MAPRGRSKKKSAIPEQKPLPEASTDTYFEPDTSESYKDVPSAKQIICIDVAEDIFKRQEKKLNRETQWLANALKTAVSSILYNRGIFFQDMFEDVPLKKSVKPSSPNTKTIAVKMLKKNHPANIKIIKVLHDLTKPMEAKKLTGVDFGVVADPSNPQSDVYEIYRFKFYYGEINPGFEIRSASNQVIARCQYNTDEDVGYGLSLLLRSLNKAMEKLEKLPCMAGLSTHPKIIGNFQLNRKRFHHSLEGSDFQFTEHDGRPPKKLRVSGYQDHANGMELIVESVLLKDEFTMNATAMDGSNVGVFADLEVPRGGSHLNVSGVADNVREMNLHERLEATPRRLSLYGTRLCVEAERPLTSPAARNFVDTPERPASPTNLKMWDAAQEKLTNKDTGRRESHTNGKRAERTAKLKSSRNSVWSSSSDEERRFSGVALEKQKLKVSRLYARDRKGDVKCLIDLMNDRSDGTDSVHGSSCSDKIVTGPASPKNLKMWEAAQEKLTNKETGRCESYTKDKRAERTAKLKSSRKSVWSSSSDEERRFSDVALEKQKPKVSRLYARDRNGDMKCLIDLNDESDGTDSVHDSSCSDKIVAGIDDFIVVKEFKKENDICDNGSIRSITNSFRRLSLGKLSKDSAKRSNPGEHIQDKAEEGIGLKEGEITNRGSSANAADSDWETVSEKSCENVRCPLKQKTKKKALDHHVNATGEDRRRITIKIPSGGRLRRFRSNKIVIYL</sequence>
<feature type="domain" description="HORMA" evidence="7">
    <location>
        <begin position="63"/>
        <end position="280"/>
    </location>
</feature>